<dbReference type="Pfam" id="PF13476">
    <property type="entry name" value="AAA_23"/>
    <property type="match status" value="1"/>
</dbReference>
<keyword evidence="9" id="KW-0547">Nucleotide-binding</keyword>
<evidence type="ECO:0000256" key="3">
    <source>
        <dbReference type="ARBA" id="ARBA00022475"/>
    </source>
</evidence>
<reference evidence="9" key="1">
    <citation type="journal article" date="2014" name="Int. J. Syst. Evol. Microbiol.">
        <title>Complete genome sequence of Corynebacterium casei LMG S-19264T (=DSM 44701T), isolated from a smear-ripened cheese.</title>
        <authorList>
            <consortium name="US DOE Joint Genome Institute (JGI-PGF)"/>
            <person name="Walter F."/>
            <person name="Albersmeier A."/>
            <person name="Kalinowski J."/>
            <person name="Ruckert C."/>
        </authorList>
    </citation>
    <scope>NUCLEOTIDE SEQUENCE</scope>
    <source>
        <strain evidence="9">NBRC 112290</strain>
    </source>
</reference>
<dbReference type="EMBL" id="BSUM01000001">
    <property type="protein sequence ID" value="GMA32626.1"/>
    <property type="molecule type" value="Genomic_DNA"/>
</dbReference>
<gene>
    <name evidence="9" type="ORF">GCM10025875_26180</name>
</gene>
<dbReference type="InterPro" id="IPR038729">
    <property type="entry name" value="Rad50/SbcC_AAA"/>
</dbReference>
<dbReference type="Gene3D" id="3.40.50.300">
    <property type="entry name" value="P-loop containing nucleotide triphosphate hydrolases"/>
    <property type="match status" value="2"/>
</dbReference>
<dbReference type="Proteomes" id="UP001157161">
    <property type="component" value="Unassembled WGS sequence"/>
</dbReference>
<organism evidence="9 10">
    <name type="scientific">Litorihabitans aurantiacus</name>
    <dbReference type="NCBI Taxonomy" id="1930061"/>
    <lineage>
        <taxon>Bacteria</taxon>
        <taxon>Bacillati</taxon>
        <taxon>Actinomycetota</taxon>
        <taxon>Actinomycetes</taxon>
        <taxon>Micrococcales</taxon>
        <taxon>Beutenbergiaceae</taxon>
        <taxon>Litorihabitans</taxon>
    </lineage>
</organism>
<evidence type="ECO:0000256" key="1">
    <source>
        <dbReference type="ARBA" id="ARBA00004202"/>
    </source>
</evidence>
<evidence type="ECO:0000256" key="2">
    <source>
        <dbReference type="ARBA" id="ARBA00022448"/>
    </source>
</evidence>
<dbReference type="GO" id="GO:0006302">
    <property type="term" value="P:double-strand break repair"/>
    <property type="evidence" value="ECO:0007669"/>
    <property type="project" value="InterPro"/>
</dbReference>
<evidence type="ECO:0000256" key="5">
    <source>
        <dbReference type="ARBA" id="ARBA00023004"/>
    </source>
</evidence>
<keyword evidence="3" id="KW-1003">Cell membrane</keyword>
<evidence type="ECO:0000259" key="8">
    <source>
        <dbReference type="SMART" id="SM00382"/>
    </source>
</evidence>
<keyword evidence="9" id="KW-0067">ATP-binding</keyword>
<dbReference type="InterPro" id="IPR027417">
    <property type="entry name" value="P-loop_NTPase"/>
</dbReference>
<protein>
    <submittedName>
        <fullName evidence="9">ABC transporter, ATP-binding protein</fullName>
    </submittedName>
</protein>
<feature type="domain" description="AAA+ ATPase" evidence="8">
    <location>
        <begin position="40"/>
        <end position="210"/>
    </location>
</feature>
<accession>A0AA37XFY8</accession>
<dbReference type="InterPro" id="IPR003593">
    <property type="entry name" value="AAA+_ATPase"/>
</dbReference>
<dbReference type="GO" id="GO:0005524">
    <property type="term" value="F:ATP binding"/>
    <property type="evidence" value="ECO:0007669"/>
    <property type="project" value="UniProtKB-KW"/>
</dbReference>
<dbReference type="SMART" id="SM00382">
    <property type="entry name" value="AAA"/>
    <property type="match status" value="1"/>
</dbReference>
<sequence length="237" mass="25399">MRAALPVRRIEADPLAVAPPDVWPATLPAVRQVLTDGLELGPVTVITGENGSGKSTLVEALAIAYGLNAEGGSTGAQHASRPSESSLGEHLRVVRGAGASKKGFFLRAETMHAFYSYLERSEFPERLHERSHGESFLDLVSDRWRLRGLWLLDEPEAALSLSGCLALVALLREQVAAGSQVVVSTHSPVIAAFPGADLIEVGEWGLRSCDYDDLDLVRGWRGFLAAPERYVGGDGDA</sequence>
<evidence type="ECO:0000256" key="4">
    <source>
        <dbReference type="ARBA" id="ARBA00022496"/>
    </source>
</evidence>
<proteinExistence type="predicted"/>
<evidence type="ECO:0000256" key="6">
    <source>
        <dbReference type="ARBA" id="ARBA00023065"/>
    </source>
</evidence>
<comment type="caution">
    <text evidence="9">The sequence shown here is derived from an EMBL/GenBank/DDBJ whole genome shotgun (WGS) entry which is preliminary data.</text>
</comment>
<keyword evidence="6" id="KW-0406">Ion transport</keyword>
<dbReference type="GO" id="GO:0006826">
    <property type="term" value="P:iron ion transport"/>
    <property type="evidence" value="ECO:0007669"/>
    <property type="project" value="UniProtKB-KW"/>
</dbReference>
<keyword evidence="4" id="KW-0410">Iron transport</keyword>
<keyword evidence="5" id="KW-0408">Iron</keyword>
<keyword evidence="10" id="KW-1185">Reference proteome</keyword>
<dbReference type="InterPro" id="IPR051535">
    <property type="entry name" value="Siderophore_ABC-ATPase"/>
</dbReference>
<dbReference type="GO" id="GO:0016887">
    <property type="term" value="F:ATP hydrolysis activity"/>
    <property type="evidence" value="ECO:0007669"/>
    <property type="project" value="InterPro"/>
</dbReference>
<keyword evidence="2" id="KW-0813">Transport</keyword>
<name>A0AA37XFY8_9MICO</name>
<dbReference type="GO" id="GO:0005886">
    <property type="term" value="C:plasma membrane"/>
    <property type="evidence" value="ECO:0007669"/>
    <property type="project" value="UniProtKB-SubCell"/>
</dbReference>
<evidence type="ECO:0000313" key="10">
    <source>
        <dbReference type="Proteomes" id="UP001157161"/>
    </source>
</evidence>
<reference evidence="9" key="2">
    <citation type="submission" date="2023-02" db="EMBL/GenBank/DDBJ databases">
        <authorList>
            <person name="Sun Q."/>
            <person name="Mori K."/>
        </authorList>
    </citation>
    <scope>NUCLEOTIDE SEQUENCE</scope>
    <source>
        <strain evidence="9">NBRC 112290</strain>
    </source>
</reference>
<dbReference type="SUPFAM" id="SSF52540">
    <property type="entry name" value="P-loop containing nucleoside triphosphate hydrolases"/>
    <property type="match status" value="1"/>
</dbReference>
<evidence type="ECO:0000256" key="7">
    <source>
        <dbReference type="ARBA" id="ARBA00023136"/>
    </source>
</evidence>
<comment type="subcellular location">
    <subcellularLocation>
        <location evidence="1">Cell membrane</location>
        <topology evidence="1">Peripheral membrane protein</topology>
    </subcellularLocation>
</comment>
<dbReference type="PANTHER" id="PTHR42771">
    <property type="entry name" value="IRON(3+)-HYDROXAMATE IMPORT ATP-BINDING PROTEIN FHUC"/>
    <property type="match status" value="1"/>
</dbReference>
<keyword evidence="7" id="KW-0472">Membrane</keyword>
<evidence type="ECO:0000313" key="9">
    <source>
        <dbReference type="EMBL" id="GMA32626.1"/>
    </source>
</evidence>
<dbReference type="AlphaFoldDB" id="A0AA37XFY8"/>
<dbReference type="PANTHER" id="PTHR42771:SF2">
    <property type="entry name" value="IRON(3+)-HYDROXAMATE IMPORT ATP-BINDING PROTEIN FHUC"/>
    <property type="match status" value="1"/>
</dbReference>
<dbReference type="RefSeq" id="WP_284251304.1">
    <property type="nucleotide sequence ID" value="NZ_BSUM01000001.1"/>
</dbReference>